<feature type="domain" description="Xylose isomerase-like TIM barrel" evidence="1">
    <location>
        <begin position="29"/>
        <end position="245"/>
    </location>
</feature>
<dbReference type="Gene3D" id="3.20.20.150">
    <property type="entry name" value="Divalent-metal-dependent TIM barrel enzymes"/>
    <property type="match status" value="1"/>
</dbReference>
<accession>F0S2P6</accession>
<dbReference type="RefSeq" id="WP_013638076.1">
    <property type="nucleotide sequence ID" value="NC_015185.1"/>
</dbReference>
<reference evidence="3" key="2">
    <citation type="submission" date="2011-02" db="EMBL/GenBank/DDBJ databases">
        <title>The complete genome of Desulfurobacterium thermolithotrophum DSM 11699.</title>
        <authorList>
            <consortium name="US DOE Joint Genome Institute (JGI-PGF)"/>
            <person name="Lucas S."/>
            <person name="Copeland A."/>
            <person name="Lapidus A."/>
            <person name="Bruce D."/>
            <person name="Goodwin L."/>
            <person name="Pitluck S."/>
            <person name="Kyrpides N."/>
            <person name="Mavromatis K."/>
            <person name="Pagani I."/>
            <person name="Ivanova N."/>
            <person name="Mikhailova N."/>
            <person name="Daligault H."/>
            <person name="Detter J.C."/>
            <person name="Tapia R."/>
            <person name="Han C."/>
            <person name="Land M."/>
            <person name="Hauser L."/>
            <person name="Markowitz V."/>
            <person name="Cheng J.-F."/>
            <person name="Hugenholtz P."/>
            <person name="Woyke T."/>
            <person name="Wu D."/>
            <person name="Spring S."/>
            <person name="Brambilla E."/>
            <person name="Klenk H.-P."/>
            <person name="Eisen J.A."/>
        </authorList>
    </citation>
    <scope>NUCLEOTIDE SEQUENCE [LARGE SCALE GENOMIC DNA]</scope>
    <source>
        <strain evidence="3">DSM 11699 / BSA</strain>
    </source>
</reference>
<sequence>MKIVGHVSGSELLKGFDTVRKIIELDIGVELQLTSKILDSFTLKEYGKLRKLAQTKPITVHAPFLDLNPGATDRYVLEATRKRFEETLIAAKVLEAEVIVFHTGFHPAKIYPIYDTWLKTAIETFRYIAERSSCKIALENVFDEVPDHLERLLKELPENVGVCIDIGHLNLFSEKPIELWIEKFKGRIFEFHIHDNNGKKDEHTVVGNGTFDFDTFFKLLEKIPNSYIFNLENKRPEDVEESLRRILDD</sequence>
<evidence type="ECO:0000259" key="1">
    <source>
        <dbReference type="Pfam" id="PF01261"/>
    </source>
</evidence>
<dbReference type="InterPro" id="IPR036237">
    <property type="entry name" value="Xyl_isomerase-like_sf"/>
</dbReference>
<dbReference type="KEGG" id="dte:Dester_0464"/>
<name>F0S2P6_DESTD</name>
<dbReference type="eggNOG" id="COG1082">
    <property type="taxonomic scope" value="Bacteria"/>
</dbReference>
<organism evidence="2 3">
    <name type="scientific">Desulfurobacterium thermolithotrophum (strain DSM 11699 / BSA)</name>
    <dbReference type="NCBI Taxonomy" id="868864"/>
    <lineage>
        <taxon>Bacteria</taxon>
        <taxon>Pseudomonadati</taxon>
        <taxon>Aquificota</taxon>
        <taxon>Aquificia</taxon>
        <taxon>Desulfurobacteriales</taxon>
        <taxon>Desulfurobacteriaceae</taxon>
        <taxon>Desulfurobacterium</taxon>
    </lineage>
</organism>
<protein>
    <submittedName>
        <fullName evidence="2">Xylose isomerase domain-containing protein TIM barrel</fullName>
    </submittedName>
</protein>
<dbReference type="InParanoid" id="F0S2P6"/>
<keyword evidence="2" id="KW-0413">Isomerase</keyword>
<dbReference type="GO" id="GO:0006281">
    <property type="term" value="P:DNA repair"/>
    <property type="evidence" value="ECO:0007669"/>
    <property type="project" value="InterPro"/>
</dbReference>
<dbReference type="STRING" id="868864.Dester_0464"/>
<dbReference type="InterPro" id="IPR050312">
    <property type="entry name" value="IolE/XylAMocC-like"/>
</dbReference>
<dbReference type="HOGENOM" id="CLU_050006_7_1_0"/>
<dbReference type="AlphaFoldDB" id="F0S2P6"/>
<dbReference type="GO" id="GO:0003677">
    <property type="term" value="F:DNA binding"/>
    <property type="evidence" value="ECO:0007669"/>
    <property type="project" value="InterPro"/>
</dbReference>
<proteinExistence type="predicted"/>
<dbReference type="InterPro" id="IPR013022">
    <property type="entry name" value="Xyl_isomerase-like_TIM-brl"/>
</dbReference>
<dbReference type="GO" id="GO:0016853">
    <property type="term" value="F:isomerase activity"/>
    <property type="evidence" value="ECO:0007669"/>
    <property type="project" value="UniProtKB-KW"/>
</dbReference>
<evidence type="ECO:0000313" key="2">
    <source>
        <dbReference type="EMBL" id="ADY73118.1"/>
    </source>
</evidence>
<dbReference type="GO" id="GO:0008270">
    <property type="term" value="F:zinc ion binding"/>
    <property type="evidence" value="ECO:0007669"/>
    <property type="project" value="InterPro"/>
</dbReference>
<dbReference type="EMBL" id="CP002543">
    <property type="protein sequence ID" value="ADY73118.1"/>
    <property type="molecule type" value="Genomic_DNA"/>
</dbReference>
<dbReference type="OrthoDB" id="9801960at2"/>
<keyword evidence="3" id="KW-1185">Reference proteome</keyword>
<dbReference type="SMART" id="SM00518">
    <property type="entry name" value="AP2Ec"/>
    <property type="match status" value="1"/>
</dbReference>
<dbReference type="Pfam" id="PF01261">
    <property type="entry name" value="AP_endonuc_2"/>
    <property type="match status" value="1"/>
</dbReference>
<reference evidence="2 3" key="1">
    <citation type="journal article" date="2011" name="Stand. Genomic Sci.">
        <title>Complete genome sequence of the thermophilic sulfur-reducer Desulfurobacterium thermolithotrophum type strain (BSA(T)) from a deep-sea hydrothermal vent.</title>
        <authorList>
            <person name="Goker M."/>
            <person name="Daligault H."/>
            <person name="Mwirichia R."/>
            <person name="Lapidus A."/>
            <person name="Lucas S."/>
            <person name="Deshpande S."/>
            <person name="Pagani I."/>
            <person name="Tapia R."/>
            <person name="Cheng J.F."/>
            <person name="Goodwin L."/>
            <person name="Pitluck S."/>
            <person name="Liolios K."/>
            <person name="Ivanova N."/>
            <person name="Mavromatis K."/>
            <person name="Mikhailova N."/>
            <person name="Pati A."/>
            <person name="Chen A."/>
            <person name="Palaniappan K."/>
            <person name="Han C."/>
            <person name="Land M."/>
            <person name="Hauser L."/>
            <person name="Pan C."/>
            <person name="Brambilla E.M."/>
            <person name="Rohde M."/>
            <person name="Spring S."/>
            <person name="Sikorski J."/>
            <person name="Wirth R."/>
            <person name="Detter J.C."/>
            <person name="Woyke T."/>
            <person name="Bristow J."/>
            <person name="Eisen J.A."/>
            <person name="Markowitz V."/>
            <person name="Hugenholtz P."/>
            <person name="Kyrpides N.C."/>
            <person name="Klenk H.P."/>
        </authorList>
    </citation>
    <scope>NUCLEOTIDE SEQUENCE [LARGE SCALE GENOMIC DNA]</scope>
    <source>
        <strain evidence="3">DSM 11699 / BSA</strain>
    </source>
</reference>
<dbReference type="SUPFAM" id="SSF51658">
    <property type="entry name" value="Xylose isomerase-like"/>
    <property type="match status" value="1"/>
</dbReference>
<dbReference type="PANTHER" id="PTHR12110">
    <property type="entry name" value="HYDROXYPYRUVATE ISOMERASE"/>
    <property type="match status" value="1"/>
</dbReference>
<evidence type="ECO:0000313" key="3">
    <source>
        <dbReference type="Proteomes" id="UP000007102"/>
    </source>
</evidence>
<dbReference type="InterPro" id="IPR001719">
    <property type="entry name" value="AP_endonuc_2"/>
</dbReference>
<gene>
    <name evidence="2" type="ordered locus">Dester_0464</name>
</gene>
<dbReference type="PANTHER" id="PTHR12110:SF21">
    <property type="entry name" value="XYLOSE ISOMERASE-LIKE TIM BARREL DOMAIN-CONTAINING PROTEIN"/>
    <property type="match status" value="1"/>
</dbReference>
<dbReference type="Proteomes" id="UP000007102">
    <property type="component" value="Chromosome"/>
</dbReference>